<keyword evidence="3" id="KW-1185">Reference proteome</keyword>
<dbReference type="Pfam" id="PF07969">
    <property type="entry name" value="Amidohydro_3"/>
    <property type="match status" value="1"/>
</dbReference>
<dbReference type="SUPFAM" id="SSF51338">
    <property type="entry name" value="Composite domain of metallo-dependent hydrolases"/>
    <property type="match status" value="1"/>
</dbReference>
<organism evidence="2 3">
    <name type="scientific">Fulvivirga marina</name>
    <dbReference type="NCBI Taxonomy" id="2494733"/>
    <lineage>
        <taxon>Bacteria</taxon>
        <taxon>Pseudomonadati</taxon>
        <taxon>Bacteroidota</taxon>
        <taxon>Cytophagia</taxon>
        <taxon>Cytophagales</taxon>
        <taxon>Fulvivirgaceae</taxon>
        <taxon>Fulvivirga</taxon>
    </lineage>
</organism>
<dbReference type="InterPro" id="IPR032466">
    <property type="entry name" value="Metal_Hydrolase"/>
</dbReference>
<protein>
    <submittedName>
        <fullName evidence="2">Amidohydrolase</fullName>
    </submittedName>
</protein>
<comment type="caution">
    <text evidence="2">The sequence shown here is derived from an EMBL/GenBank/DDBJ whole genome shotgun (WGS) entry which is preliminary data.</text>
</comment>
<dbReference type="InterPro" id="IPR011059">
    <property type="entry name" value="Metal-dep_hydrolase_composite"/>
</dbReference>
<dbReference type="AlphaFoldDB" id="A0A937FUG5"/>
<dbReference type="EMBL" id="JAEUGD010000004">
    <property type="protein sequence ID" value="MBL6445198.1"/>
    <property type="molecule type" value="Genomic_DNA"/>
</dbReference>
<gene>
    <name evidence="2" type="ORF">JMN32_02690</name>
</gene>
<evidence type="ECO:0000313" key="3">
    <source>
        <dbReference type="Proteomes" id="UP000614216"/>
    </source>
</evidence>
<dbReference type="Gene3D" id="3.20.20.140">
    <property type="entry name" value="Metal-dependent hydrolases"/>
    <property type="match status" value="1"/>
</dbReference>
<dbReference type="InterPro" id="IPR013108">
    <property type="entry name" value="Amidohydro_3"/>
</dbReference>
<dbReference type="CDD" id="cd01300">
    <property type="entry name" value="YtcJ_like"/>
    <property type="match status" value="1"/>
</dbReference>
<sequence length="578" mass="64259">MKLNQKTLTVYLFSVLLIFSCSQEKERVTADIIIEGGTIYTMDANQPQVEAVAVKEDKIIFAGRLKMAEKYKGDSTQVVDLHGKTMTPGLIEGHGHFMGLGYNELNLNLIDVKSYDELVERVKEAVAKAQPGQWITGRGWHQSKWTPAPEPSVKGFQTHHKLSKISPDNPVFLRHASGHAGFANVKAMEIAGVLQMSNESMKANDVEGGEIIRDELGNPTGIFNETAMRLIAQHIPQTTPEKDRQALEMAIKACHAQGITSFHDAGVGKEHISLFKAAKEKGTLGVRLYVMLTGWDRALLDEWYKKGPEIDTVDHLLTIRSVKLNCDGALGSRGAWLLEEYTDRPGHFGHETLPMEFVYETAQKALKSGFQVCSHAIGDRANKEILDRYEKAFKENSEAAVNHRFRIEHAQHLHSDDIPRFAALGVIPAMQAIHMSSDRPWAIDRLGEKRIKEGAYVWQELLKSGSRIINGTDVPVEPINPIACFYASVSRKTLEGSPEGGYEPEQKMTREQALRSYTLDAAYGAFEESIKGSIEEGKLADFTILSQDIMSVPEEDLLKTTVEMTIVGGNIVYSKVDL</sequence>
<dbReference type="PANTHER" id="PTHR22642:SF2">
    <property type="entry name" value="PROTEIN LONG AFTER FAR-RED 3"/>
    <property type="match status" value="1"/>
</dbReference>
<accession>A0A937FUG5</accession>
<dbReference type="GO" id="GO:0016810">
    <property type="term" value="F:hydrolase activity, acting on carbon-nitrogen (but not peptide) bonds"/>
    <property type="evidence" value="ECO:0007669"/>
    <property type="project" value="InterPro"/>
</dbReference>
<dbReference type="SUPFAM" id="SSF51556">
    <property type="entry name" value="Metallo-dependent hydrolases"/>
    <property type="match status" value="1"/>
</dbReference>
<dbReference type="InterPro" id="IPR033932">
    <property type="entry name" value="YtcJ-like"/>
</dbReference>
<dbReference type="Proteomes" id="UP000614216">
    <property type="component" value="Unassembled WGS sequence"/>
</dbReference>
<evidence type="ECO:0000313" key="2">
    <source>
        <dbReference type="EMBL" id="MBL6445198.1"/>
    </source>
</evidence>
<dbReference type="PANTHER" id="PTHR22642">
    <property type="entry name" value="IMIDAZOLONEPROPIONASE"/>
    <property type="match status" value="1"/>
</dbReference>
<evidence type="ECO:0000259" key="1">
    <source>
        <dbReference type="Pfam" id="PF07969"/>
    </source>
</evidence>
<dbReference type="PROSITE" id="PS51257">
    <property type="entry name" value="PROKAR_LIPOPROTEIN"/>
    <property type="match status" value="1"/>
</dbReference>
<dbReference type="Gene3D" id="3.10.310.70">
    <property type="match status" value="1"/>
</dbReference>
<dbReference type="RefSeq" id="WP_202854738.1">
    <property type="nucleotide sequence ID" value="NZ_JAEUGD010000004.1"/>
</dbReference>
<reference evidence="2" key="1">
    <citation type="submission" date="2021-01" db="EMBL/GenBank/DDBJ databases">
        <title>Fulvivirga kasyanovii gen. nov., sp nov., a novel member of the phylum Bacteroidetes isolated from seawater in a mussel farm.</title>
        <authorList>
            <person name="Zhao L.-H."/>
            <person name="Wang Z.-J."/>
        </authorList>
    </citation>
    <scope>NUCLEOTIDE SEQUENCE</scope>
    <source>
        <strain evidence="2">29W222</strain>
    </source>
</reference>
<dbReference type="Gene3D" id="2.30.40.10">
    <property type="entry name" value="Urease, subunit C, domain 1"/>
    <property type="match status" value="1"/>
</dbReference>
<feature type="domain" description="Amidohydrolase 3" evidence="1">
    <location>
        <begin position="77"/>
        <end position="573"/>
    </location>
</feature>
<name>A0A937FUG5_9BACT</name>
<proteinExistence type="predicted"/>